<keyword evidence="2" id="KW-1185">Reference proteome</keyword>
<dbReference type="VEuPathDB" id="FungiDB:CPUR_01939"/>
<dbReference type="HOGENOM" id="CLU_3175336_0_0_1"/>
<dbReference type="Proteomes" id="UP000016801">
    <property type="component" value="Unassembled WGS sequence"/>
</dbReference>
<protein>
    <submittedName>
        <fullName evidence="1">Uncharacterized protein</fullName>
    </submittedName>
</protein>
<gene>
    <name evidence="1" type="ORF">CPUR_01939</name>
</gene>
<accession>M1W7H9</accession>
<organism evidence="1 2">
    <name type="scientific">Claviceps purpurea (strain 20.1)</name>
    <name type="common">Ergot fungus</name>
    <name type="synonym">Sphacelia segetum</name>
    <dbReference type="NCBI Taxonomy" id="1111077"/>
    <lineage>
        <taxon>Eukaryota</taxon>
        <taxon>Fungi</taxon>
        <taxon>Dikarya</taxon>
        <taxon>Ascomycota</taxon>
        <taxon>Pezizomycotina</taxon>
        <taxon>Sordariomycetes</taxon>
        <taxon>Hypocreomycetidae</taxon>
        <taxon>Hypocreales</taxon>
        <taxon>Clavicipitaceae</taxon>
        <taxon>Claviceps</taxon>
    </lineage>
</organism>
<sequence>MTFQQLWRLQDALRSHVVNALLRMALGGRWTYIWTKDFSVQEFEIVH</sequence>
<comment type="caution">
    <text evidence="1">The sequence shown here is derived from an EMBL/GenBank/DDBJ whole genome shotgun (WGS) entry which is preliminary data.</text>
</comment>
<reference evidence="1 2" key="1">
    <citation type="journal article" date="2013" name="PLoS Genet.">
        <title>Plant-symbiotic fungi as chemical engineers: Multi-genome analysis of the Clavicipitaceae reveals dynamics of alkaloid loci.</title>
        <authorList>
            <person name="Schardl C.L."/>
            <person name="Young C.A."/>
            <person name="Hesse U."/>
            <person name="Amyotte S.G."/>
            <person name="Andreeva K."/>
            <person name="Calie P.J."/>
            <person name="Fleetwood D.J."/>
            <person name="Haws D.C."/>
            <person name="Moore N."/>
            <person name="Oeser B."/>
            <person name="Panaccione D.G."/>
            <person name="Schweri K.K."/>
            <person name="Voisey C.R."/>
            <person name="Farman M.L."/>
            <person name="Jaromczyk J.W."/>
            <person name="Roe B.A."/>
            <person name="O'Sullivan D.M."/>
            <person name="Scott B."/>
            <person name="Tudzynski P."/>
            <person name="An Z."/>
            <person name="Arnaoudova E.G."/>
            <person name="Bullock C.T."/>
            <person name="Charlton N.D."/>
            <person name="Chen L."/>
            <person name="Cox M."/>
            <person name="Dinkins R.D."/>
            <person name="Florea S."/>
            <person name="Glenn A.E."/>
            <person name="Gordon A."/>
            <person name="Gueldener U."/>
            <person name="Harris D.R."/>
            <person name="Hollin W."/>
            <person name="Jaromczyk J."/>
            <person name="Johnson R.D."/>
            <person name="Khan A.K."/>
            <person name="Leistner E."/>
            <person name="Leuchtmann A."/>
            <person name="Li C."/>
            <person name="Liu J."/>
            <person name="Liu J."/>
            <person name="Liu M."/>
            <person name="Mace W."/>
            <person name="Machado C."/>
            <person name="Nagabhyru P."/>
            <person name="Pan J."/>
            <person name="Schmid J."/>
            <person name="Sugawara K."/>
            <person name="Steiner U."/>
            <person name="Takach J.E."/>
            <person name="Tanaka E."/>
            <person name="Webb J.S."/>
            <person name="Wilson E.V."/>
            <person name="Wiseman J.L."/>
            <person name="Yoshida R."/>
            <person name="Zeng Z."/>
        </authorList>
    </citation>
    <scope>NUCLEOTIDE SEQUENCE [LARGE SCALE GENOMIC DNA]</scope>
    <source>
        <strain evidence="1 2">20.1</strain>
    </source>
</reference>
<proteinExistence type="predicted"/>
<dbReference type="EMBL" id="CAGA01000008">
    <property type="protein sequence ID" value="CCE28463.1"/>
    <property type="molecule type" value="Genomic_DNA"/>
</dbReference>
<dbReference type="AlphaFoldDB" id="M1W7H9"/>
<evidence type="ECO:0000313" key="2">
    <source>
        <dbReference type="Proteomes" id="UP000016801"/>
    </source>
</evidence>
<evidence type="ECO:0000313" key="1">
    <source>
        <dbReference type="EMBL" id="CCE28463.1"/>
    </source>
</evidence>
<name>M1W7H9_CLAP2</name>